<sequence length="155" mass="17911">MFMVETLGHQLEDYFDVKLSLLLQSSQLPSLVLSWTKRLIMEWFWIYSNSREVLWRKKQKKKLGSHDNDSMPRVWTGKEDIRKITKDARAASLKILFVMVALRLEDKSDKIENVLFSSLMDGTVFVPGSQQSSVGISADPLASNIWEEVSPIRMF</sequence>
<dbReference type="PANTHER" id="PTHR45923">
    <property type="entry name" value="PROTEIN SEY1"/>
    <property type="match status" value="1"/>
</dbReference>
<dbReference type="InterPro" id="IPR046758">
    <property type="entry name" value="Sey1/RHD3-like_3HB"/>
</dbReference>
<feature type="domain" description="Sey1/RHD3-like three-helix bundle" evidence="1">
    <location>
        <begin position="63"/>
        <end position="150"/>
    </location>
</feature>
<protein>
    <recommendedName>
        <fullName evidence="1">Sey1/RHD3-like three-helix bundle domain-containing protein</fullName>
    </recommendedName>
</protein>
<evidence type="ECO:0000313" key="2">
    <source>
        <dbReference type="EMBL" id="KAF9606803.1"/>
    </source>
</evidence>
<proteinExistence type="predicted"/>
<dbReference type="GO" id="GO:0016320">
    <property type="term" value="P:endoplasmic reticulum membrane fusion"/>
    <property type="evidence" value="ECO:0007669"/>
    <property type="project" value="TreeGrafter"/>
</dbReference>
<accession>A0A835LSR8</accession>
<dbReference type="OrthoDB" id="1726091at2759"/>
<dbReference type="GO" id="GO:0005783">
    <property type="term" value="C:endoplasmic reticulum"/>
    <property type="evidence" value="ECO:0007669"/>
    <property type="project" value="TreeGrafter"/>
</dbReference>
<dbReference type="PANTHER" id="PTHR45923:SF20">
    <property type="entry name" value="PROTEIN ROOT HAIR DEFECTIVE 3 HOMOLOG 2"/>
    <property type="match status" value="1"/>
</dbReference>
<dbReference type="InterPro" id="IPR008803">
    <property type="entry name" value="RHD3/Sey1"/>
</dbReference>
<dbReference type="AlphaFoldDB" id="A0A835LSR8"/>
<dbReference type="EMBL" id="JADFTS010000005">
    <property type="protein sequence ID" value="KAF9606803.1"/>
    <property type="molecule type" value="Genomic_DNA"/>
</dbReference>
<name>A0A835LSR8_9MAGN</name>
<reference evidence="2 3" key="1">
    <citation type="submission" date="2020-10" db="EMBL/GenBank/DDBJ databases">
        <title>The Coptis chinensis genome and diversification of protoberbering-type alkaloids.</title>
        <authorList>
            <person name="Wang B."/>
            <person name="Shu S."/>
            <person name="Song C."/>
            <person name="Liu Y."/>
        </authorList>
    </citation>
    <scope>NUCLEOTIDE SEQUENCE [LARGE SCALE GENOMIC DNA]</scope>
    <source>
        <strain evidence="2">HL-2020</strain>
        <tissue evidence="2">Leaf</tissue>
    </source>
</reference>
<keyword evidence="3" id="KW-1185">Reference proteome</keyword>
<evidence type="ECO:0000313" key="3">
    <source>
        <dbReference type="Proteomes" id="UP000631114"/>
    </source>
</evidence>
<organism evidence="2 3">
    <name type="scientific">Coptis chinensis</name>
    <dbReference type="NCBI Taxonomy" id="261450"/>
    <lineage>
        <taxon>Eukaryota</taxon>
        <taxon>Viridiplantae</taxon>
        <taxon>Streptophyta</taxon>
        <taxon>Embryophyta</taxon>
        <taxon>Tracheophyta</taxon>
        <taxon>Spermatophyta</taxon>
        <taxon>Magnoliopsida</taxon>
        <taxon>Ranunculales</taxon>
        <taxon>Ranunculaceae</taxon>
        <taxon>Coptidoideae</taxon>
        <taxon>Coptis</taxon>
    </lineage>
</organism>
<evidence type="ECO:0000259" key="1">
    <source>
        <dbReference type="Pfam" id="PF20428"/>
    </source>
</evidence>
<comment type="caution">
    <text evidence="2">The sequence shown here is derived from an EMBL/GenBank/DDBJ whole genome shotgun (WGS) entry which is preliminary data.</text>
</comment>
<dbReference type="Pfam" id="PF20428">
    <property type="entry name" value="Sey1_3HB"/>
    <property type="match status" value="1"/>
</dbReference>
<dbReference type="Proteomes" id="UP000631114">
    <property type="component" value="Unassembled WGS sequence"/>
</dbReference>
<gene>
    <name evidence="2" type="ORF">IFM89_028179</name>
</gene>
<dbReference type="GO" id="GO:0003924">
    <property type="term" value="F:GTPase activity"/>
    <property type="evidence" value="ECO:0007669"/>
    <property type="project" value="TreeGrafter"/>
</dbReference>